<dbReference type="PROSITE" id="PS50262">
    <property type="entry name" value="G_PROTEIN_RECEP_F1_2"/>
    <property type="match status" value="1"/>
</dbReference>
<dbReference type="InterPro" id="IPR047160">
    <property type="entry name" value="GP183-like"/>
</dbReference>
<keyword evidence="3 9" id="KW-1133">Transmembrane helix</keyword>
<dbReference type="FunFam" id="1.20.1070.10:FF:000017">
    <property type="entry name" value="lysophosphatidic acid receptor 4"/>
    <property type="match status" value="1"/>
</dbReference>
<evidence type="ECO:0000256" key="8">
    <source>
        <dbReference type="ARBA" id="ARBA00023224"/>
    </source>
</evidence>
<organism evidence="11 12">
    <name type="scientific">Pyxicephalus adspersus</name>
    <name type="common">African bullfrog</name>
    <dbReference type="NCBI Taxonomy" id="30357"/>
    <lineage>
        <taxon>Eukaryota</taxon>
        <taxon>Metazoa</taxon>
        <taxon>Chordata</taxon>
        <taxon>Craniata</taxon>
        <taxon>Vertebrata</taxon>
        <taxon>Euteleostomi</taxon>
        <taxon>Amphibia</taxon>
        <taxon>Batrachia</taxon>
        <taxon>Anura</taxon>
        <taxon>Neobatrachia</taxon>
        <taxon>Ranoidea</taxon>
        <taxon>Pyxicephalidae</taxon>
        <taxon>Pyxicephalinae</taxon>
        <taxon>Pyxicephalus</taxon>
    </lineage>
</organism>
<dbReference type="CDD" id="cd14982">
    <property type="entry name" value="7tmA_purinoceptor-like"/>
    <property type="match status" value="1"/>
</dbReference>
<dbReference type="InterPro" id="IPR000276">
    <property type="entry name" value="GPCR_Rhodpsn"/>
</dbReference>
<feature type="transmembrane region" description="Helical" evidence="9">
    <location>
        <begin position="60"/>
        <end position="82"/>
    </location>
</feature>
<evidence type="ECO:0000256" key="3">
    <source>
        <dbReference type="ARBA" id="ARBA00022989"/>
    </source>
</evidence>
<comment type="caution">
    <text evidence="11">The sequence shown here is derived from an EMBL/GenBank/DDBJ whole genome shotgun (WGS) entry which is preliminary data.</text>
</comment>
<evidence type="ECO:0000259" key="10">
    <source>
        <dbReference type="PROSITE" id="PS50262"/>
    </source>
</evidence>
<evidence type="ECO:0000313" key="12">
    <source>
        <dbReference type="Proteomes" id="UP001181693"/>
    </source>
</evidence>
<dbReference type="GO" id="GO:0016020">
    <property type="term" value="C:membrane"/>
    <property type="evidence" value="ECO:0007669"/>
    <property type="project" value="UniProtKB-SubCell"/>
</dbReference>
<comment type="subcellular location">
    <subcellularLocation>
        <location evidence="1">Membrane</location>
        <topology evidence="1">Multi-pass membrane protein</topology>
    </subcellularLocation>
</comment>
<keyword evidence="5 9" id="KW-0472">Membrane</keyword>
<feature type="transmembrane region" description="Helical" evidence="9">
    <location>
        <begin position="190"/>
        <end position="214"/>
    </location>
</feature>
<keyword evidence="6" id="KW-1015">Disulfide bond</keyword>
<dbReference type="PRINTS" id="PR01157">
    <property type="entry name" value="P2YPURNOCPTR"/>
</dbReference>
<dbReference type="SUPFAM" id="SSF81321">
    <property type="entry name" value="Family A G protein-coupled receptor-like"/>
    <property type="match status" value="1"/>
</dbReference>
<evidence type="ECO:0000256" key="9">
    <source>
        <dbReference type="SAM" id="Phobius"/>
    </source>
</evidence>
<gene>
    <name evidence="11" type="ORF">GDO54_003718</name>
</gene>
<dbReference type="GO" id="GO:0004930">
    <property type="term" value="F:G protein-coupled receptor activity"/>
    <property type="evidence" value="ECO:0007669"/>
    <property type="project" value="UniProtKB-KW"/>
</dbReference>
<keyword evidence="7" id="KW-0675">Receptor</keyword>
<dbReference type="Gene3D" id="1.20.1070.10">
    <property type="entry name" value="Rhodopsin 7-helix transmembrane proteins"/>
    <property type="match status" value="1"/>
</dbReference>
<dbReference type="GO" id="GO:0008142">
    <property type="term" value="F:oxysterol binding"/>
    <property type="evidence" value="ECO:0007669"/>
    <property type="project" value="InterPro"/>
</dbReference>
<evidence type="ECO:0000313" key="11">
    <source>
        <dbReference type="EMBL" id="DBA16313.1"/>
    </source>
</evidence>
<dbReference type="EMBL" id="DYDO01000011">
    <property type="protein sequence ID" value="DBA16313.1"/>
    <property type="molecule type" value="Genomic_DNA"/>
</dbReference>
<dbReference type="Pfam" id="PF00001">
    <property type="entry name" value="7tm_1"/>
    <property type="match status" value="1"/>
</dbReference>
<evidence type="ECO:0000256" key="6">
    <source>
        <dbReference type="ARBA" id="ARBA00023157"/>
    </source>
</evidence>
<dbReference type="PANTHER" id="PTHR24237">
    <property type="entry name" value="G-PROTEIN COUPLED RECEPTOR"/>
    <property type="match status" value="1"/>
</dbReference>
<dbReference type="PRINTS" id="PR00237">
    <property type="entry name" value="GPCRRHODOPSN"/>
</dbReference>
<keyword evidence="4" id="KW-0297">G-protein coupled receptor</keyword>
<reference evidence="11" key="1">
    <citation type="thesis" date="2020" institute="ProQuest LLC" country="789 East Eisenhower Parkway, Ann Arbor, MI, USA">
        <title>Comparative Genomics and Chromosome Evolution.</title>
        <authorList>
            <person name="Mudd A.B."/>
        </authorList>
    </citation>
    <scope>NUCLEOTIDE SEQUENCE</scope>
    <source>
        <strain evidence="11">1538</strain>
        <tissue evidence="11">Blood</tissue>
    </source>
</reference>
<accession>A0AAV3A2J6</accession>
<feature type="transmembrane region" description="Helical" evidence="9">
    <location>
        <begin position="102"/>
        <end position="126"/>
    </location>
</feature>
<feature type="domain" description="G-protein coupled receptors family 1 profile" evidence="10">
    <location>
        <begin position="40"/>
        <end position="295"/>
    </location>
</feature>
<dbReference type="AlphaFoldDB" id="A0AAV3A2J6"/>
<proteinExistence type="predicted"/>
<feature type="transmembrane region" description="Helical" evidence="9">
    <location>
        <begin position="234"/>
        <end position="259"/>
    </location>
</feature>
<evidence type="ECO:0000256" key="1">
    <source>
        <dbReference type="ARBA" id="ARBA00004141"/>
    </source>
</evidence>
<feature type="transmembrane region" description="Helical" evidence="9">
    <location>
        <begin position="23"/>
        <end position="48"/>
    </location>
</feature>
<evidence type="ECO:0000256" key="7">
    <source>
        <dbReference type="ARBA" id="ARBA00023170"/>
    </source>
</evidence>
<dbReference type="Proteomes" id="UP001181693">
    <property type="component" value="Unassembled WGS sequence"/>
</dbReference>
<sequence length="357" mass="40741">MDKNQSMQDASFSACSLQADFQYGFFTVTYSLVFILGLPGNICALYFLSRRKQRSRSSNVYFVNLSSVDFVFICLLPFRIYYHNTGNNWVLGDIACRIMGTLFYANIYLSIGFFTCICLDRYLAVVHPLIYLRLKSSFFPLLLTIIIWVVCSAIVLPLILGGPLDNVSENSTRTSCFENFSPTLWQHRLVTYNVCALIFGFLLPFTVIGVVFPVMARKVCRIKSSIHRKVAMRIIVFVFVISLFCFLPYHITHLLHFLMRMNIIRTCAASQSIYKLRRITLALVSLNSCLNPILYLIPYLSRGVYLPTLPFARKEYVINDVPVKQNTPSVVTSTTCLPNHKQSSSIILDAKVEWSVL</sequence>
<evidence type="ECO:0000256" key="2">
    <source>
        <dbReference type="ARBA" id="ARBA00022692"/>
    </source>
</evidence>
<name>A0AAV3A2J6_PYXAD</name>
<protein>
    <recommendedName>
        <fullName evidence="10">G-protein coupled receptors family 1 profile domain-containing protein</fullName>
    </recommendedName>
</protein>
<keyword evidence="12" id="KW-1185">Reference proteome</keyword>
<evidence type="ECO:0000256" key="4">
    <source>
        <dbReference type="ARBA" id="ARBA00023040"/>
    </source>
</evidence>
<feature type="transmembrane region" description="Helical" evidence="9">
    <location>
        <begin position="138"/>
        <end position="160"/>
    </location>
</feature>
<keyword evidence="8" id="KW-0807">Transducer</keyword>
<evidence type="ECO:0000256" key="5">
    <source>
        <dbReference type="ARBA" id="ARBA00023136"/>
    </source>
</evidence>
<dbReference type="InterPro" id="IPR017452">
    <property type="entry name" value="GPCR_Rhodpsn_7TM"/>
</dbReference>
<dbReference type="PANTHER" id="PTHR24237:SF37">
    <property type="entry name" value="COAGULATION FACTOR II (THROMBIN) RECEPTOR-LIKE 2-RELATED"/>
    <property type="match status" value="1"/>
</dbReference>
<keyword evidence="2 9" id="KW-0812">Transmembrane</keyword>